<dbReference type="SUPFAM" id="SSF50249">
    <property type="entry name" value="Nucleic acid-binding proteins"/>
    <property type="match status" value="1"/>
</dbReference>
<dbReference type="GO" id="GO:0003676">
    <property type="term" value="F:nucleic acid binding"/>
    <property type="evidence" value="ECO:0007669"/>
    <property type="project" value="InterPro"/>
</dbReference>
<reference evidence="3 4" key="1">
    <citation type="journal article" date="2020" name="Mol. Plant">
        <title>The Chromosome-Based Rubber Tree Genome Provides New Insights into Spurge Genome Evolution and Rubber Biosynthesis.</title>
        <authorList>
            <person name="Liu J."/>
            <person name="Shi C."/>
            <person name="Shi C.C."/>
            <person name="Li W."/>
            <person name="Zhang Q.J."/>
            <person name="Zhang Y."/>
            <person name="Li K."/>
            <person name="Lu H.F."/>
            <person name="Shi C."/>
            <person name="Zhu S.T."/>
            <person name="Xiao Z.Y."/>
            <person name="Nan H."/>
            <person name="Yue Y."/>
            <person name="Zhu X.G."/>
            <person name="Wu Y."/>
            <person name="Hong X.N."/>
            <person name="Fan G.Y."/>
            <person name="Tong Y."/>
            <person name="Zhang D."/>
            <person name="Mao C.L."/>
            <person name="Liu Y.L."/>
            <person name="Hao S.J."/>
            <person name="Liu W.Q."/>
            <person name="Lv M.Q."/>
            <person name="Zhang H.B."/>
            <person name="Liu Y."/>
            <person name="Hu-Tang G.R."/>
            <person name="Wang J.P."/>
            <person name="Wang J.H."/>
            <person name="Sun Y.H."/>
            <person name="Ni S.B."/>
            <person name="Chen W.B."/>
            <person name="Zhang X.C."/>
            <person name="Jiao Y.N."/>
            <person name="Eichler E.E."/>
            <person name="Li G.H."/>
            <person name="Liu X."/>
            <person name="Gao L.Z."/>
        </authorList>
    </citation>
    <scope>NUCLEOTIDE SEQUENCE [LARGE SCALE GENOMIC DNA]</scope>
    <source>
        <strain evidence="4">cv. GT1</strain>
        <tissue evidence="3">Leaf</tissue>
    </source>
</reference>
<dbReference type="PROSITE" id="PS51857">
    <property type="entry name" value="CSD_2"/>
    <property type="match status" value="1"/>
</dbReference>
<dbReference type="PANTHER" id="PTHR46565">
    <property type="entry name" value="COLD SHOCK DOMAIN PROTEIN 2"/>
    <property type="match status" value="1"/>
</dbReference>
<dbReference type="EMBL" id="JAAGAX010000008">
    <property type="protein sequence ID" value="KAF2306239.1"/>
    <property type="molecule type" value="Genomic_DNA"/>
</dbReference>
<keyword evidence="4" id="KW-1185">Reference proteome</keyword>
<feature type="region of interest" description="Disordered" evidence="1">
    <location>
        <begin position="79"/>
        <end position="100"/>
    </location>
</feature>
<comment type="caution">
    <text evidence="3">The sequence shown here is derived from an EMBL/GenBank/DDBJ whole genome shotgun (WGS) entry which is preliminary data.</text>
</comment>
<dbReference type="AlphaFoldDB" id="A0A6A6M2R6"/>
<sequence length="158" mass="16436">MAEEQTAVRSSGRVVRFSDRKGFGFIKPDDGGEDLFVHHTAIKSDGGYRSLAEDDIVEFTVSLSADKYQAINVTTPGGGPIQASAKRGDGSAKRGGFGGSWNRRNNGSGYSGVVGLGPVVQVAITVGALVISLGIVEIGIGISHLMVDSHGSEPEPYS</sequence>
<evidence type="ECO:0000313" key="4">
    <source>
        <dbReference type="Proteomes" id="UP000467840"/>
    </source>
</evidence>
<accession>A0A6A6M2R6</accession>
<dbReference type="PROSITE" id="PS00352">
    <property type="entry name" value="CSD_1"/>
    <property type="match status" value="1"/>
</dbReference>
<evidence type="ECO:0000259" key="2">
    <source>
        <dbReference type="PROSITE" id="PS51857"/>
    </source>
</evidence>
<dbReference type="PRINTS" id="PR00050">
    <property type="entry name" value="COLDSHOCK"/>
</dbReference>
<evidence type="ECO:0000313" key="3">
    <source>
        <dbReference type="EMBL" id="KAF2306239.1"/>
    </source>
</evidence>
<evidence type="ECO:0000256" key="1">
    <source>
        <dbReference type="SAM" id="MobiDB-lite"/>
    </source>
</evidence>
<dbReference type="Pfam" id="PF00313">
    <property type="entry name" value="CSD"/>
    <property type="match status" value="1"/>
</dbReference>
<dbReference type="CDD" id="cd04458">
    <property type="entry name" value="CSP_CDS"/>
    <property type="match status" value="1"/>
</dbReference>
<gene>
    <name evidence="3" type="ORF">GH714_015926</name>
</gene>
<proteinExistence type="predicted"/>
<organism evidence="3 4">
    <name type="scientific">Hevea brasiliensis</name>
    <name type="common">Para rubber tree</name>
    <name type="synonym">Siphonia brasiliensis</name>
    <dbReference type="NCBI Taxonomy" id="3981"/>
    <lineage>
        <taxon>Eukaryota</taxon>
        <taxon>Viridiplantae</taxon>
        <taxon>Streptophyta</taxon>
        <taxon>Embryophyta</taxon>
        <taxon>Tracheophyta</taxon>
        <taxon>Spermatophyta</taxon>
        <taxon>Magnoliopsida</taxon>
        <taxon>eudicotyledons</taxon>
        <taxon>Gunneridae</taxon>
        <taxon>Pentapetalae</taxon>
        <taxon>rosids</taxon>
        <taxon>fabids</taxon>
        <taxon>Malpighiales</taxon>
        <taxon>Euphorbiaceae</taxon>
        <taxon>Crotonoideae</taxon>
        <taxon>Micrandreae</taxon>
        <taxon>Hevea</taxon>
    </lineage>
</organism>
<protein>
    <recommendedName>
        <fullName evidence="2">CSD domain-containing protein</fullName>
    </recommendedName>
</protein>
<dbReference type="InterPro" id="IPR002059">
    <property type="entry name" value="CSP_DNA-bd"/>
</dbReference>
<dbReference type="InterPro" id="IPR011129">
    <property type="entry name" value="CSD"/>
</dbReference>
<feature type="domain" description="CSD" evidence="2">
    <location>
        <begin position="9"/>
        <end position="75"/>
    </location>
</feature>
<dbReference type="Gene3D" id="2.40.50.140">
    <property type="entry name" value="Nucleic acid-binding proteins"/>
    <property type="match status" value="1"/>
</dbReference>
<name>A0A6A6M2R6_HEVBR</name>
<dbReference type="SMART" id="SM00357">
    <property type="entry name" value="CSP"/>
    <property type="match status" value="1"/>
</dbReference>
<dbReference type="PANTHER" id="PTHR46565:SF22">
    <property type="entry name" value="COLD SHOCK DOMAIN-CONTAINING PROTEIN 3-LIKE"/>
    <property type="match status" value="1"/>
</dbReference>
<dbReference type="InterPro" id="IPR019844">
    <property type="entry name" value="CSD_CS"/>
</dbReference>
<dbReference type="Proteomes" id="UP000467840">
    <property type="component" value="Chromosome 9"/>
</dbReference>
<dbReference type="InterPro" id="IPR012340">
    <property type="entry name" value="NA-bd_OB-fold"/>
</dbReference>